<evidence type="ECO:0000313" key="2">
    <source>
        <dbReference type="Proteomes" id="UP001056120"/>
    </source>
</evidence>
<accession>A0ACB9BXC1</accession>
<gene>
    <name evidence="1" type="ORF">L1987_66506</name>
</gene>
<protein>
    <submittedName>
        <fullName evidence="1">Uncharacterized protein</fullName>
    </submittedName>
</protein>
<reference evidence="2" key="1">
    <citation type="journal article" date="2022" name="Mol. Ecol. Resour.">
        <title>The genomes of chicory, endive, great burdock and yacon provide insights into Asteraceae palaeo-polyploidization history and plant inulin production.</title>
        <authorList>
            <person name="Fan W."/>
            <person name="Wang S."/>
            <person name="Wang H."/>
            <person name="Wang A."/>
            <person name="Jiang F."/>
            <person name="Liu H."/>
            <person name="Zhao H."/>
            <person name="Xu D."/>
            <person name="Zhang Y."/>
        </authorList>
    </citation>
    <scope>NUCLEOTIDE SEQUENCE [LARGE SCALE GENOMIC DNA]</scope>
    <source>
        <strain evidence="2">cv. Yunnan</strain>
    </source>
</reference>
<proteinExistence type="predicted"/>
<reference evidence="1 2" key="2">
    <citation type="journal article" date="2022" name="Mol. Ecol. Resour.">
        <title>The genomes of chicory, endive, great burdock and yacon provide insights into Asteraceae paleo-polyploidization history and plant inulin production.</title>
        <authorList>
            <person name="Fan W."/>
            <person name="Wang S."/>
            <person name="Wang H."/>
            <person name="Wang A."/>
            <person name="Jiang F."/>
            <person name="Liu H."/>
            <person name="Zhao H."/>
            <person name="Xu D."/>
            <person name="Zhang Y."/>
        </authorList>
    </citation>
    <scope>NUCLEOTIDE SEQUENCE [LARGE SCALE GENOMIC DNA]</scope>
    <source>
        <strain evidence="2">cv. Yunnan</strain>
        <tissue evidence="1">Leaves</tissue>
    </source>
</reference>
<dbReference type="EMBL" id="CM042039">
    <property type="protein sequence ID" value="KAI3726706.1"/>
    <property type="molecule type" value="Genomic_DNA"/>
</dbReference>
<comment type="caution">
    <text evidence="1">The sequence shown here is derived from an EMBL/GenBank/DDBJ whole genome shotgun (WGS) entry which is preliminary data.</text>
</comment>
<dbReference type="Proteomes" id="UP001056120">
    <property type="component" value="Linkage Group LG22"/>
</dbReference>
<name>A0ACB9BXC1_9ASTR</name>
<keyword evidence="2" id="KW-1185">Reference proteome</keyword>
<organism evidence="1 2">
    <name type="scientific">Smallanthus sonchifolius</name>
    <dbReference type="NCBI Taxonomy" id="185202"/>
    <lineage>
        <taxon>Eukaryota</taxon>
        <taxon>Viridiplantae</taxon>
        <taxon>Streptophyta</taxon>
        <taxon>Embryophyta</taxon>
        <taxon>Tracheophyta</taxon>
        <taxon>Spermatophyta</taxon>
        <taxon>Magnoliopsida</taxon>
        <taxon>eudicotyledons</taxon>
        <taxon>Gunneridae</taxon>
        <taxon>Pentapetalae</taxon>
        <taxon>asterids</taxon>
        <taxon>campanulids</taxon>
        <taxon>Asterales</taxon>
        <taxon>Asteraceae</taxon>
        <taxon>Asteroideae</taxon>
        <taxon>Heliantheae alliance</taxon>
        <taxon>Millerieae</taxon>
        <taxon>Smallanthus</taxon>
    </lineage>
</organism>
<evidence type="ECO:0000313" key="1">
    <source>
        <dbReference type="EMBL" id="KAI3726706.1"/>
    </source>
</evidence>
<sequence length="529" mass="59545">MELHLSFPIATTICITFLVFLFQILLQKKANTSKIKSPPQAKGAWPIIGHLHLLSGSALPHMVLSTLADRCGPIFTIKLGVHQALVVSDTEMAKECFTTNDKAFAGRPKSLVSVIMGYNYAMFPLSPYGDYYRQVSKMVKVELFSQRRVEMLKHVRVSEVRAFMKDVNDACVRNKEVVGSGTVQVEMREFFANLVLNIITRSISGTRFSPGGEEAVKIHTVVRKFFEFLGTFVVSDYIPYLKFLDLGGHVKGMKLAAKEMDEVIDGWLKEHKKRREFKEQNEGRQDFMDTLISIVEGASKDEFPGYDHDTIIRSTSLVIITAGFDSTAVTLTWAIVLLLNNPETLKLAQEELDLHVGKERMVDESDIKHLVYLPAIIKETLRLYPPAPISITRESTDDCIVGGYTVPKGTLLIPNLWKLHRDPNVWSDLDQFQPERFLTDKKGIGIDVKGQHFELLPFGSGRRMCVGTSFALQSLHITLASLIQGFELAKPSKELIETSEIYRLTNHKASPLQVLLSPRLSSNMYHVDT</sequence>